<dbReference type="RefSeq" id="WP_209996237.1">
    <property type="nucleotide sequence ID" value="NZ_BAAAJY010000021.1"/>
</dbReference>
<protein>
    <submittedName>
        <fullName evidence="1">Uncharacterized protein</fullName>
    </submittedName>
</protein>
<proteinExistence type="predicted"/>
<dbReference type="Proteomes" id="UP001296993">
    <property type="component" value="Unassembled WGS sequence"/>
</dbReference>
<evidence type="ECO:0000313" key="2">
    <source>
        <dbReference type="Proteomes" id="UP001296993"/>
    </source>
</evidence>
<dbReference type="EMBL" id="JAGIOF010000001">
    <property type="protein sequence ID" value="MBP2385417.1"/>
    <property type="molecule type" value="Genomic_DNA"/>
</dbReference>
<sequence length="102" mass="10773">MAFVSDSGVITGVTRNAGIGGWRLDVLSPLERDGVISAPAHNYSLSIFVDLCPAWTEILPHAKGLELVFHGHLGGEGRTEVAVLGMGLTPRSVLALRKRLAG</sequence>
<gene>
    <name evidence="1" type="ORF">JOF47_000928</name>
</gene>
<accession>A0ABS4XAD2</accession>
<reference evidence="1 2" key="1">
    <citation type="submission" date="2021-03" db="EMBL/GenBank/DDBJ databases">
        <title>Sequencing the genomes of 1000 actinobacteria strains.</title>
        <authorList>
            <person name="Klenk H.-P."/>
        </authorList>
    </citation>
    <scope>NUCLEOTIDE SEQUENCE [LARGE SCALE GENOMIC DNA]</scope>
    <source>
        <strain evidence="1 2">DSM 15797</strain>
    </source>
</reference>
<comment type="caution">
    <text evidence="1">The sequence shown here is derived from an EMBL/GenBank/DDBJ whole genome shotgun (WGS) entry which is preliminary data.</text>
</comment>
<organism evidence="1 2">
    <name type="scientific">Paeniglutamicibacter kerguelensis</name>
    <dbReference type="NCBI Taxonomy" id="254788"/>
    <lineage>
        <taxon>Bacteria</taxon>
        <taxon>Bacillati</taxon>
        <taxon>Actinomycetota</taxon>
        <taxon>Actinomycetes</taxon>
        <taxon>Micrococcales</taxon>
        <taxon>Micrococcaceae</taxon>
        <taxon>Paeniglutamicibacter</taxon>
    </lineage>
</organism>
<evidence type="ECO:0000313" key="1">
    <source>
        <dbReference type="EMBL" id="MBP2385417.1"/>
    </source>
</evidence>
<keyword evidence="2" id="KW-1185">Reference proteome</keyword>
<name>A0ABS4XAD2_9MICC</name>